<feature type="region of interest" description="Disordered" evidence="8">
    <location>
        <begin position="1"/>
        <end position="44"/>
    </location>
</feature>
<organism evidence="9 10">
    <name type="scientific">Candida viswanathii</name>
    <dbReference type="NCBI Taxonomy" id="5486"/>
    <lineage>
        <taxon>Eukaryota</taxon>
        <taxon>Fungi</taxon>
        <taxon>Dikarya</taxon>
        <taxon>Ascomycota</taxon>
        <taxon>Saccharomycotina</taxon>
        <taxon>Pichiomycetes</taxon>
        <taxon>Debaryomycetaceae</taxon>
        <taxon>Candida/Lodderomyces clade</taxon>
        <taxon>Candida</taxon>
    </lineage>
</organism>
<dbReference type="InterPro" id="IPR034455">
    <property type="entry name" value="CNL1"/>
</dbReference>
<dbReference type="PANTHER" id="PTHR39145:SF1">
    <property type="entry name" value="BIOGENESIS OF LYSOSOME-RELATED ORGANELLES COMPLEX 1 SUBUNIT CNL1"/>
    <property type="match status" value="1"/>
</dbReference>
<evidence type="ECO:0000256" key="2">
    <source>
        <dbReference type="ARBA" id="ARBA00004496"/>
    </source>
</evidence>
<dbReference type="Proteomes" id="UP000253472">
    <property type="component" value="Unassembled WGS sequence"/>
</dbReference>
<feature type="coiled-coil region" evidence="7">
    <location>
        <begin position="99"/>
        <end position="136"/>
    </location>
</feature>
<evidence type="ECO:0000256" key="8">
    <source>
        <dbReference type="SAM" id="MobiDB-lite"/>
    </source>
</evidence>
<dbReference type="AlphaFoldDB" id="A0A367XSV3"/>
<evidence type="ECO:0000256" key="3">
    <source>
        <dbReference type="ARBA" id="ARBA00007289"/>
    </source>
</evidence>
<evidence type="ECO:0000256" key="5">
    <source>
        <dbReference type="ARBA" id="ARBA00022490"/>
    </source>
</evidence>
<name>A0A367XSV3_9ASCO</name>
<dbReference type="OrthoDB" id="5424991at2759"/>
<evidence type="ECO:0000256" key="7">
    <source>
        <dbReference type="SAM" id="Coils"/>
    </source>
</evidence>
<keyword evidence="10" id="KW-1185">Reference proteome</keyword>
<evidence type="ECO:0000256" key="4">
    <source>
        <dbReference type="ARBA" id="ARBA00014971"/>
    </source>
</evidence>
<keyword evidence="7" id="KW-0175">Coiled coil</keyword>
<comment type="subcellular location">
    <subcellularLocation>
        <location evidence="2">Cytoplasm</location>
    </subcellularLocation>
</comment>
<comment type="similarity">
    <text evidence="3">Belongs to the BLOC1S4 family.</text>
</comment>
<feature type="compositionally biased region" description="Acidic residues" evidence="8">
    <location>
        <begin position="1"/>
        <end position="16"/>
    </location>
</feature>
<evidence type="ECO:0000256" key="6">
    <source>
        <dbReference type="ARBA" id="ARBA00029995"/>
    </source>
</evidence>
<comment type="function">
    <text evidence="1">Component of the biogenesis of lysosome-related organelles complex-1 (BLOC-1), a complex that is involved in endosomal cargo sorting.</text>
</comment>
<sequence>MSDQESEPLIQEDESLELPSIDNHPEEDEPTSQAPSNSDPDPLELRKLSLSYDYLMYKINDYINTLTEQTYQSILSKQYQINQEYLNDQLNLFDSYDKIEDLIKTVNNLEMEFLKLDQLEEFILDFKQRLSVLENEFGRL</sequence>
<protein>
    <recommendedName>
        <fullName evidence="4">Biogenesis of lysosome-related organelles complex 1 subunit CNL1</fullName>
    </recommendedName>
    <alternativeName>
        <fullName evidence="6">CNO-like protein 1</fullName>
    </alternativeName>
</protein>
<evidence type="ECO:0000313" key="10">
    <source>
        <dbReference type="Proteomes" id="UP000253472"/>
    </source>
</evidence>
<accession>A0A367XSV3</accession>
<gene>
    <name evidence="9" type="primary">CLN1_1</name>
    <name evidence="9" type="ORF">Cantr_05318</name>
</gene>
<evidence type="ECO:0000256" key="1">
    <source>
        <dbReference type="ARBA" id="ARBA00003807"/>
    </source>
</evidence>
<dbReference type="PANTHER" id="PTHR39145">
    <property type="entry name" value="BIOGENESIS OF LYSOSOME-RELATED ORGANELLES COMPLEX 1 SUBUNIT CNL1"/>
    <property type="match status" value="1"/>
</dbReference>
<dbReference type="GO" id="GO:0005737">
    <property type="term" value="C:cytoplasm"/>
    <property type="evidence" value="ECO:0007669"/>
    <property type="project" value="UniProtKB-SubCell"/>
</dbReference>
<dbReference type="EMBL" id="QLNQ01000029">
    <property type="protein sequence ID" value="RCK55881.1"/>
    <property type="molecule type" value="Genomic_DNA"/>
</dbReference>
<proteinExistence type="inferred from homology"/>
<reference evidence="9 10" key="1">
    <citation type="submission" date="2018-06" db="EMBL/GenBank/DDBJ databases">
        <title>Whole genome sequencing of Candida tropicalis (genome annotated by CSBL at Korea University).</title>
        <authorList>
            <person name="Ahn J."/>
        </authorList>
    </citation>
    <scope>NUCLEOTIDE SEQUENCE [LARGE SCALE GENOMIC DNA]</scope>
    <source>
        <strain evidence="9 10">ATCC 20962</strain>
    </source>
</reference>
<keyword evidence="5" id="KW-0963">Cytoplasm</keyword>
<dbReference type="GO" id="GO:0007032">
    <property type="term" value="P:endosome organization"/>
    <property type="evidence" value="ECO:0007669"/>
    <property type="project" value="TreeGrafter"/>
</dbReference>
<dbReference type="GO" id="GO:0031083">
    <property type="term" value="C:BLOC-1 complex"/>
    <property type="evidence" value="ECO:0007669"/>
    <property type="project" value="InterPro"/>
</dbReference>
<comment type="caution">
    <text evidence="9">The sequence shown here is derived from an EMBL/GenBank/DDBJ whole genome shotgun (WGS) entry which is preliminary data.</text>
</comment>
<dbReference type="STRING" id="5486.A0A367XSV3"/>
<evidence type="ECO:0000313" key="9">
    <source>
        <dbReference type="EMBL" id="RCK55881.1"/>
    </source>
</evidence>